<evidence type="ECO:0000313" key="4">
    <source>
        <dbReference type="EMBL" id="OFI49590.1"/>
    </source>
</evidence>
<evidence type="ECO:0000256" key="2">
    <source>
        <dbReference type="SAM" id="SignalP"/>
    </source>
</evidence>
<feature type="region of interest" description="Disordered" evidence="1">
    <location>
        <begin position="124"/>
        <end position="175"/>
    </location>
</feature>
<feature type="compositionally biased region" description="Basic and acidic residues" evidence="1">
    <location>
        <begin position="153"/>
        <end position="170"/>
    </location>
</feature>
<comment type="caution">
    <text evidence="4">The sequence shown here is derived from an EMBL/GenBank/DDBJ whole genome shotgun (WGS) entry which is preliminary data.</text>
</comment>
<dbReference type="OrthoDB" id="2237778at2"/>
<dbReference type="Pfam" id="PF15983">
    <property type="entry name" value="DUF4767"/>
    <property type="match status" value="1"/>
</dbReference>
<dbReference type="InterPro" id="IPR031927">
    <property type="entry name" value="DUF4767"/>
</dbReference>
<feature type="compositionally biased region" description="Basic and acidic residues" evidence="1">
    <location>
        <begin position="129"/>
        <end position="139"/>
    </location>
</feature>
<dbReference type="AlphaFoldDB" id="A0A1E8GMW7"/>
<gene>
    <name evidence="4" type="ORF">BG261_03135</name>
</gene>
<feature type="domain" description="DUF4767" evidence="3">
    <location>
        <begin position="174"/>
        <end position="306"/>
    </location>
</feature>
<organism evidence="4 5">
    <name type="scientific">Floricoccus tropicus</name>
    <dbReference type="NCBI Taxonomy" id="1859473"/>
    <lineage>
        <taxon>Bacteria</taxon>
        <taxon>Bacillati</taxon>
        <taxon>Bacillota</taxon>
        <taxon>Bacilli</taxon>
        <taxon>Lactobacillales</taxon>
        <taxon>Streptococcaceae</taxon>
        <taxon>Floricoccus</taxon>
    </lineage>
</organism>
<dbReference type="Proteomes" id="UP000178622">
    <property type="component" value="Unassembled WGS sequence"/>
</dbReference>
<dbReference type="PROSITE" id="PS51257">
    <property type="entry name" value="PROKAR_LIPOPROTEIN"/>
    <property type="match status" value="1"/>
</dbReference>
<feature type="signal peptide" evidence="2">
    <location>
        <begin position="1"/>
        <end position="24"/>
    </location>
</feature>
<evidence type="ECO:0000256" key="1">
    <source>
        <dbReference type="SAM" id="MobiDB-lite"/>
    </source>
</evidence>
<proteinExistence type="predicted"/>
<dbReference type="EMBL" id="MKIR01000012">
    <property type="protein sequence ID" value="OFI49590.1"/>
    <property type="molecule type" value="Genomic_DNA"/>
</dbReference>
<evidence type="ECO:0000259" key="3">
    <source>
        <dbReference type="Pfam" id="PF15983"/>
    </source>
</evidence>
<keyword evidence="2" id="KW-0732">Signal</keyword>
<dbReference type="STRING" id="1859473.BG261_03135"/>
<reference evidence="5" key="1">
    <citation type="submission" date="2016-09" db="EMBL/GenBank/DDBJ databases">
        <title>Draft genome sequence of a novel species of the family Streptococcaceae isolated from flowers.</title>
        <authorList>
            <person name="Chuah L.-O."/>
            <person name="Yap K.-P."/>
            <person name="Thong K.L."/>
            <person name="Liong M.T."/>
            <person name="Ahmad R."/>
            <person name="Rusul G."/>
        </authorList>
    </citation>
    <scope>NUCLEOTIDE SEQUENCE [LARGE SCALE GENOMIC DNA]</scope>
    <source>
        <strain evidence="5">DF1</strain>
    </source>
</reference>
<sequence length="309" mass="34372">MKRKVFILSLIMLFCMMIFTGCKGKNETKAKSDEYTLKDYKGVNLKNSYINISDSGEAEETYKSSKGEVKVRFIIENEDGQAITKDNMGDYKIIDQKPEAGSKFSSSESKFDYAEEVKLKVKKVSVSDSSEKDKSKESTAEASTSSTSTTNSETKKEIPEESKVESKESTTKSALWNNQKDTELAGFMQNWSATMNQQPYLQGKVGQDIDFFGLSLPSDIGVVGFSVNDQPVSMVFSPDGIGNADYVVAATYRYISGVKNSGWLYLFCYQNGQPVVLVTGQNQGMPDGRIHFKYTENQDLINEFSALNS</sequence>
<protein>
    <recommendedName>
        <fullName evidence="3">DUF4767 domain-containing protein</fullName>
    </recommendedName>
</protein>
<name>A0A1E8GMW7_9LACT</name>
<dbReference type="RefSeq" id="WP_070792106.1">
    <property type="nucleotide sequence ID" value="NZ_MKIR01000012.1"/>
</dbReference>
<feature type="chain" id="PRO_5038507437" description="DUF4767 domain-containing protein" evidence="2">
    <location>
        <begin position="25"/>
        <end position="309"/>
    </location>
</feature>
<feature type="compositionally biased region" description="Low complexity" evidence="1">
    <location>
        <begin position="140"/>
        <end position="152"/>
    </location>
</feature>
<accession>A0A1E8GMW7</accession>
<evidence type="ECO:0000313" key="5">
    <source>
        <dbReference type="Proteomes" id="UP000178622"/>
    </source>
</evidence>
<keyword evidence="5" id="KW-1185">Reference proteome</keyword>